<organism evidence="2 3">
    <name type="scientific">Dawidia cretensis</name>
    <dbReference type="NCBI Taxonomy" id="2782350"/>
    <lineage>
        <taxon>Bacteria</taxon>
        <taxon>Pseudomonadati</taxon>
        <taxon>Bacteroidota</taxon>
        <taxon>Cytophagia</taxon>
        <taxon>Cytophagales</taxon>
        <taxon>Chryseotaleaceae</taxon>
        <taxon>Dawidia</taxon>
    </lineage>
</organism>
<dbReference type="Proteomes" id="UP001319080">
    <property type="component" value="Unassembled WGS sequence"/>
</dbReference>
<keyword evidence="1" id="KW-0732">Signal</keyword>
<dbReference type="RefSeq" id="WP_254084987.1">
    <property type="nucleotide sequence ID" value="NZ_JAHESE010000013.1"/>
</dbReference>
<sequence>MKKRLYLVALLVVALVPGLRAVAATGDSLRVHKDSVFMLQPSSVAPWNVGEAPDVLTEGMMPVENDSIQRYIDLARSVMDKVHTAKNYITDLHDASQFELPVGISRSIGGIEYEIAIHAMRLKPTHAELDVFLQFKVPQNEQVLTFMARGIKFTKQGGIVGDARLELLGDYGINFNGNKVQLLLKGTSSGQGCYAVMDCDGFRELGLDAEVKFSRDLIRPENANGTVAEGQVQTGFKTTLTSWNDLVVQLDLPPFQVTGLNGVGFAVRDAVFDFSDVRNAPAVVFPAGYQSTQMLPENANLWRGFFLRELTVSLPPEFQKKGATGRTSFSAENVLIDNLGLSGKFTGRNLIPMEQGDMNGWAFSLQELSVELEANQLVEAKFNGGIVIPIGKEDRPFEYTALINTGGNYIFNVSPAEDMTFPLWGAGKVVIYDASYLDIKIQNGKFQPKANLHGQMTIAAKLSEGGQGVELANITFENLEIQSVKPYLKVGNFTFGSEALQQRMAGFPISIQDIGLKSISDTETGLDFTLKLNLVGESSGSFAADAGLTLVGNLDKGQGLQRWKFKTIQVNEINVDIDGGAFKINGHLIFYRNDVMYGDGFNGNVKAEFTPGLKVTATAIFGNVNQMRYWYADAMVNFPTGIPIFAGVGIYGFGGGAYYAMKMDNQGVGSDLGRTASGVVYVPDTKAGLGLKAIVSIGSYPKPEAFNADVTFEISFFKTGGVRHIAFGGNGYLVTPGLDVNLDKLKAATSKMTGVVKKLESTMADKTLGLVKSAGSENSMTEIFGEVGDKAGQKGQISAKVMIDYDFENRVLHGNFEVFINVAGGIIKGAGPNGRAGWSVLHFAPSEWYVYVGTPDDRCGISMGVGPIRATATSYFMVGTKILGSPPPPEAVTRILGGGDYDYMKDLNALGTGAGFAFGAGLSINTGDLSFLMFYARFEAGLGFDIMLKDYGNVSCKGSGPLGINGWYANGQVYAYFDGDVGIRVKVFGMKRNISILSIGAAVLLQAQLPNPIWMQGTVGGHFSVLGGLVKGDCKFQVTLGDKCEIERGGSVVEDLEVIAQLTPDNGTSDVDVFTTPQTLFNFAVGREFGLVDLDEQPKTFRVKLEYFRVKDGTRELPATLEWNDALDVVAFRPTDIFPSKKELKAEVQISFEEFMLGNWRPVIVDGKKVIQTESISFTSGEAPDYIPQSNVAYSYPEINQVNFYAQEYNKGYIKLKQGQPYLFGEDKRFIQKGRFVGTDDSQAYFDVQYGNSEVSFDLPAGLRTGQMYQMELVNIPAEKQKSIDQNVTAKTDKIQSEGQSLDIEIASKQATGTMEMLEEKALYQSYVRSSQYPTFAAKVAAMNQSAAWRRPIRNAVHELGVTLNGAEMFSESEIFGKGSISPTVRFEAVLAGNTFFENVVVPEIYREYPLDASGVITWRTPQAMGVPPVRNATYIRQYPSNISMTDQVAEANGFTFATNEAAFVYDIMHYIEYDFRDIQSKLVNKYISAGSPNPGVVSYLTASFSPIAEGNYRVKVSYVLPGKDVVTSQQEIQIINTVKP</sequence>
<evidence type="ECO:0000256" key="1">
    <source>
        <dbReference type="SAM" id="SignalP"/>
    </source>
</evidence>
<comment type="caution">
    <text evidence="2">The sequence shown here is derived from an EMBL/GenBank/DDBJ whole genome shotgun (WGS) entry which is preliminary data.</text>
</comment>
<gene>
    <name evidence="2" type="ORF">KK062_14285</name>
</gene>
<name>A0AAP2GVR4_9BACT</name>
<feature type="signal peptide" evidence="1">
    <location>
        <begin position="1"/>
        <end position="23"/>
    </location>
</feature>
<feature type="chain" id="PRO_5042958010" evidence="1">
    <location>
        <begin position="24"/>
        <end position="1541"/>
    </location>
</feature>
<reference evidence="2 3" key="1">
    <citation type="submission" date="2021-05" db="EMBL/GenBank/DDBJ databases">
        <title>A Polyphasic approach of four new species of the genus Ohtaekwangia: Ohtaekwangia histidinii sp. nov., Ohtaekwangia cretensis sp. nov., Ohtaekwangia indiensis sp. nov., Ohtaekwangia reichenbachii sp. nov. from diverse environment.</title>
        <authorList>
            <person name="Octaviana S."/>
        </authorList>
    </citation>
    <scope>NUCLEOTIDE SEQUENCE [LARGE SCALE GENOMIC DNA]</scope>
    <source>
        <strain evidence="2 3">PWU5</strain>
    </source>
</reference>
<proteinExistence type="predicted"/>
<protein>
    <submittedName>
        <fullName evidence="2">Uncharacterized protein</fullName>
    </submittedName>
</protein>
<accession>A0AAP2GVR4</accession>
<dbReference type="EMBL" id="JAHESE010000013">
    <property type="protein sequence ID" value="MBT1709407.1"/>
    <property type="molecule type" value="Genomic_DNA"/>
</dbReference>
<keyword evidence="3" id="KW-1185">Reference proteome</keyword>
<evidence type="ECO:0000313" key="3">
    <source>
        <dbReference type="Proteomes" id="UP001319080"/>
    </source>
</evidence>
<evidence type="ECO:0000313" key="2">
    <source>
        <dbReference type="EMBL" id="MBT1709407.1"/>
    </source>
</evidence>